<reference evidence="2 3" key="2">
    <citation type="journal article" date="2011" name="Stand. Genomic Sci.">
        <title>Complete genome sequence of Truepera radiovictrix type strain (RQ-24).</title>
        <authorList>
            <person name="Ivanova N."/>
            <person name="Rohde C."/>
            <person name="Munk C."/>
            <person name="Nolan M."/>
            <person name="Lucas S."/>
            <person name="Del Rio T.G."/>
            <person name="Tice H."/>
            <person name="Deshpande S."/>
            <person name="Cheng J.F."/>
            <person name="Tapia R."/>
            <person name="Han C."/>
            <person name="Goodwin L."/>
            <person name="Pitluck S."/>
            <person name="Liolios K."/>
            <person name="Mavromatis K."/>
            <person name="Mikhailova N."/>
            <person name="Pati A."/>
            <person name="Chen A."/>
            <person name="Palaniappan K."/>
            <person name="Land M."/>
            <person name="Hauser L."/>
            <person name="Chang Y.J."/>
            <person name="Jeffries C.D."/>
            <person name="Brambilla E."/>
            <person name="Rohde M."/>
            <person name="Goker M."/>
            <person name="Tindall B.J."/>
            <person name="Woyke T."/>
            <person name="Bristow J."/>
            <person name="Eisen J.A."/>
            <person name="Markowitz V."/>
            <person name="Hugenholtz P."/>
            <person name="Kyrpides N.C."/>
            <person name="Klenk H.P."/>
            <person name="Lapidus A."/>
        </authorList>
    </citation>
    <scope>NUCLEOTIDE SEQUENCE [LARGE SCALE GENOMIC DNA]</scope>
    <source>
        <strain evidence="3">DSM 17093 / CIP 108686 / LMG 22925 / RQ-24</strain>
    </source>
</reference>
<dbReference type="HOGENOM" id="CLU_136139_0_0_0"/>
<evidence type="ECO:0000313" key="2">
    <source>
        <dbReference type="EMBL" id="ADI15998.1"/>
    </source>
</evidence>
<proteinExistence type="predicted"/>
<name>D7CVT7_TRURR</name>
<feature type="compositionally biased region" description="Basic and acidic residues" evidence="1">
    <location>
        <begin position="12"/>
        <end position="21"/>
    </location>
</feature>
<evidence type="ECO:0000256" key="1">
    <source>
        <dbReference type="SAM" id="MobiDB-lite"/>
    </source>
</evidence>
<dbReference type="AlphaFoldDB" id="D7CVT7"/>
<dbReference type="InterPro" id="IPR026002">
    <property type="entry name" value="ATC_hydrolase-like"/>
</dbReference>
<dbReference type="EMBL" id="CP002049">
    <property type="protein sequence ID" value="ADI15998.1"/>
    <property type="molecule type" value="Genomic_DNA"/>
</dbReference>
<dbReference type="STRING" id="649638.Trad_2900"/>
<organism evidence="2 3">
    <name type="scientific">Truepera radiovictrix (strain DSM 17093 / CIP 108686 / LMG 22925 / RQ-24)</name>
    <dbReference type="NCBI Taxonomy" id="649638"/>
    <lineage>
        <taxon>Bacteria</taxon>
        <taxon>Thermotogati</taxon>
        <taxon>Deinococcota</taxon>
        <taxon>Deinococci</taxon>
        <taxon>Trueperales</taxon>
        <taxon>Trueperaceae</taxon>
        <taxon>Truepera</taxon>
    </lineage>
</organism>
<evidence type="ECO:0000313" key="3">
    <source>
        <dbReference type="Proteomes" id="UP000000379"/>
    </source>
</evidence>
<feature type="compositionally biased region" description="Pro residues" evidence="1">
    <location>
        <begin position="1"/>
        <end position="10"/>
    </location>
</feature>
<dbReference type="Proteomes" id="UP000000379">
    <property type="component" value="Chromosome"/>
</dbReference>
<dbReference type="Pfam" id="PF14196">
    <property type="entry name" value="ATC_hydrolase"/>
    <property type="match status" value="1"/>
</dbReference>
<gene>
    <name evidence="2" type="ordered locus">Trad_2900</name>
</gene>
<feature type="region of interest" description="Disordered" evidence="1">
    <location>
        <begin position="1"/>
        <end position="21"/>
    </location>
</feature>
<keyword evidence="3" id="KW-1185">Reference proteome</keyword>
<accession>D7CVT7</accession>
<protein>
    <recommendedName>
        <fullName evidence="4">L-2-amino-thiazoline-4-carboxylic acid hydrolase</fullName>
    </recommendedName>
</protein>
<evidence type="ECO:0008006" key="4">
    <source>
        <dbReference type="Google" id="ProtNLM"/>
    </source>
</evidence>
<sequence length="173" mass="19224">MPQPDPPTPDDPPDHAPDDTLNERVGVLTRREIEARILGPFVAALAERFGEAEVKAVLAEVVRAAARESGRAMRTAAAGDDLTRFAALWEPWFRGGALEIEELTRTPEAWAFNVTRCRYAELYRALGLAELGATLSCNRDAALIEGFSGEVELRRTQTLMEGAPHCDFRYRKR</sequence>
<dbReference type="RefSeq" id="WP_013179357.1">
    <property type="nucleotide sequence ID" value="NC_014221.1"/>
</dbReference>
<dbReference type="eggNOG" id="COG2345">
    <property type="taxonomic scope" value="Bacteria"/>
</dbReference>
<reference evidence="3" key="1">
    <citation type="submission" date="2010-05" db="EMBL/GenBank/DDBJ databases">
        <title>The complete genome of Truepera radiovictris DSM 17093.</title>
        <authorList>
            <consortium name="US DOE Joint Genome Institute (JGI-PGF)"/>
            <person name="Lucas S."/>
            <person name="Copeland A."/>
            <person name="Lapidus A."/>
            <person name="Glavina del Rio T."/>
            <person name="Dalin E."/>
            <person name="Tice H."/>
            <person name="Bruce D."/>
            <person name="Goodwin L."/>
            <person name="Pitluck S."/>
            <person name="Kyrpides N."/>
            <person name="Mavromatis K."/>
            <person name="Ovchinnikova G."/>
            <person name="Munk A.C."/>
            <person name="Detter J.C."/>
            <person name="Han C."/>
            <person name="Tapia R."/>
            <person name="Land M."/>
            <person name="Hauser L."/>
            <person name="Markowitz V."/>
            <person name="Cheng J.-F."/>
            <person name="Hugenholtz P."/>
            <person name="Woyke T."/>
            <person name="Wu D."/>
            <person name="Tindall B."/>
            <person name="Pomrenke H.G."/>
            <person name="Brambilla E."/>
            <person name="Klenk H.-P."/>
            <person name="Eisen J.A."/>
        </authorList>
    </citation>
    <scope>NUCLEOTIDE SEQUENCE [LARGE SCALE GENOMIC DNA]</scope>
    <source>
        <strain evidence="3">DSM 17093 / CIP 108686 / LMG 22925 / RQ-24</strain>
    </source>
</reference>
<dbReference type="KEGG" id="tra:Trad_2900"/>